<evidence type="ECO:0000313" key="3">
    <source>
        <dbReference type="WBParaSite" id="SCUD_0000273801-mRNA-1"/>
    </source>
</evidence>
<name>A0A183JJ63_9TREM</name>
<reference evidence="1 2" key="2">
    <citation type="submission" date="2018-11" db="EMBL/GenBank/DDBJ databases">
        <authorList>
            <consortium name="Pathogen Informatics"/>
        </authorList>
    </citation>
    <scope>NUCLEOTIDE SEQUENCE [LARGE SCALE GENOMIC DNA]</scope>
    <source>
        <strain evidence="1">Dakar</strain>
        <strain evidence="2">Dakar, Senegal</strain>
    </source>
</reference>
<dbReference type="AlphaFoldDB" id="A0A183JJ63"/>
<dbReference type="EMBL" id="UZAK01002785">
    <property type="protein sequence ID" value="VDO76651.1"/>
    <property type="molecule type" value="Genomic_DNA"/>
</dbReference>
<gene>
    <name evidence="1" type="ORF">SCUD_LOCUS2739</name>
</gene>
<dbReference type="Proteomes" id="UP000279833">
    <property type="component" value="Unassembled WGS sequence"/>
</dbReference>
<dbReference type="WBParaSite" id="SCUD_0000273801-mRNA-1">
    <property type="protein sequence ID" value="SCUD_0000273801-mRNA-1"/>
    <property type="gene ID" value="SCUD_0000273801"/>
</dbReference>
<organism evidence="3">
    <name type="scientific">Schistosoma curassoni</name>
    <dbReference type="NCBI Taxonomy" id="6186"/>
    <lineage>
        <taxon>Eukaryota</taxon>
        <taxon>Metazoa</taxon>
        <taxon>Spiralia</taxon>
        <taxon>Lophotrochozoa</taxon>
        <taxon>Platyhelminthes</taxon>
        <taxon>Trematoda</taxon>
        <taxon>Digenea</taxon>
        <taxon>Strigeidida</taxon>
        <taxon>Schistosomatoidea</taxon>
        <taxon>Schistosomatidae</taxon>
        <taxon>Schistosoma</taxon>
    </lineage>
</organism>
<sequence>MSSNATHPPLMGIKMLKTSFEAQVYRREMPSKKPDHQGGGNEYQGRAGKRERELLAPVNSPDITAVHTDLPTDVTPTTTGEINKGIRQIKNVKLEEPDGKTPEVLKSDIRVNQILAVWREGYVIKIRKDGDLQRHYTTVNARQFPTVFLNRMKDSVDAQSRNQQVEFRNGRSRADEVAIHCYTPTSLIMRAFDNMDGRNLCDILQFHGILKSVVSIKRNSYDGLYRKVSPNQITFDEEAPEEAEAGTHLGITDKQRKSDANMTAQILKSRVPFLQLKNIT</sequence>
<evidence type="ECO:0000313" key="2">
    <source>
        <dbReference type="Proteomes" id="UP000279833"/>
    </source>
</evidence>
<evidence type="ECO:0000313" key="1">
    <source>
        <dbReference type="EMBL" id="VDO76651.1"/>
    </source>
</evidence>
<reference evidence="3" key="1">
    <citation type="submission" date="2016-06" db="UniProtKB">
        <authorList>
            <consortium name="WormBaseParasite"/>
        </authorList>
    </citation>
    <scope>IDENTIFICATION</scope>
</reference>
<protein>
    <submittedName>
        <fullName evidence="3">Myosin motor domain-containing protein</fullName>
    </submittedName>
</protein>
<keyword evidence="2" id="KW-1185">Reference proteome</keyword>
<proteinExistence type="predicted"/>
<accession>A0A183JJ63</accession>